<keyword evidence="3" id="KW-1185">Reference proteome</keyword>
<dbReference type="InterPro" id="IPR029068">
    <property type="entry name" value="Glyas_Bleomycin-R_OHBP_Dase"/>
</dbReference>
<accession>A0ABV5JH35</accession>
<reference evidence="2 3" key="1">
    <citation type="submission" date="2024-09" db="EMBL/GenBank/DDBJ databases">
        <authorList>
            <person name="Sun Q."/>
            <person name="Mori K."/>
        </authorList>
    </citation>
    <scope>NUCLEOTIDE SEQUENCE [LARGE SCALE GENOMIC DNA]</scope>
    <source>
        <strain evidence="2 3">CECT 8726</strain>
    </source>
</reference>
<feature type="domain" description="VOC" evidence="1">
    <location>
        <begin position="5"/>
        <end position="128"/>
    </location>
</feature>
<dbReference type="InterPro" id="IPR037523">
    <property type="entry name" value="VOC_core"/>
</dbReference>
<dbReference type="InterPro" id="IPR004360">
    <property type="entry name" value="Glyas_Fos-R_dOase_dom"/>
</dbReference>
<organism evidence="2 3">
    <name type="scientific">Pseudohalocynthiibacter aestuariivivens</name>
    <dbReference type="NCBI Taxonomy" id="1591409"/>
    <lineage>
        <taxon>Bacteria</taxon>
        <taxon>Pseudomonadati</taxon>
        <taxon>Pseudomonadota</taxon>
        <taxon>Alphaproteobacteria</taxon>
        <taxon>Rhodobacterales</taxon>
        <taxon>Paracoccaceae</taxon>
        <taxon>Pseudohalocynthiibacter</taxon>
    </lineage>
</organism>
<comment type="caution">
    <text evidence="2">The sequence shown here is derived from an EMBL/GenBank/DDBJ whole genome shotgun (WGS) entry which is preliminary data.</text>
</comment>
<dbReference type="Proteomes" id="UP001589683">
    <property type="component" value="Unassembled WGS sequence"/>
</dbReference>
<name>A0ABV5JH35_9RHOB</name>
<dbReference type="Gene3D" id="3.10.180.10">
    <property type="entry name" value="2,3-Dihydroxybiphenyl 1,2-Dioxygenase, domain 1"/>
    <property type="match status" value="1"/>
</dbReference>
<dbReference type="SUPFAM" id="SSF54593">
    <property type="entry name" value="Glyoxalase/Bleomycin resistance protein/Dihydroxybiphenyl dioxygenase"/>
    <property type="match status" value="1"/>
</dbReference>
<protein>
    <submittedName>
        <fullName evidence="2">VOC family protein</fullName>
    </submittedName>
</protein>
<dbReference type="EMBL" id="JBHMEA010000043">
    <property type="protein sequence ID" value="MFB9232774.1"/>
    <property type="molecule type" value="Genomic_DNA"/>
</dbReference>
<sequence>MAQAVLEHANITVTNVQKTADMLCKLFDWKIRWASEPGESMDGGTSFHVGSDESYLALYTKGGKGNPGDTYTTIGGLNHIGVVVDDLDLIEGRVREMGFVPNSHADYEPGRRFYFDDLDGIEIEVVSYNT</sequence>
<dbReference type="CDD" id="cd06587">
    <property type="entry name" value="VOC"/>
    <property type="match status" value="1"/>
</dbReference>
<dbReference type="Pfam" id="PF00903">
    <property type="entry name" value="Glyoxalase"/>
    <property type="match status" value="1"/>
</dbReference>
<gene>
    <name evidence="2" type="ORF">ACFFUT_13360</name>
</gene>
<evidence type="ECO:0000259" key="1">
    <source>
        <dbReference type="PROSITE" id="PS51819"/>
    </source>
</evidence>
<dbReference type="PROSITE" id="PS51819">
    <property type="entry name" value="VOC"/>
    <property type="match status" value="1"/>
</dbReference>
<evidence type="ECO:0000313" key="2">
    <source>
        <dbReference type="EMBL" id="MFB9232774.1"/>
    </source>
</evidence>
<dbReference type="RefSeq" id="WP_213890670.1">
    <property type="nucleotide sequence ID" value="NZ_JAGFNU010000013.1"/>
</dbReference>
<evidence type="ECO:0000313" key="3">
    <source>
        <dbReference type="Proteomes" id="UP001589683"/>
    </source>
</evidence>
<proteinExistence type="predicted"/>